<sequence>MIRGYRLQAFSGLPPNLQVGLITYIPTYRQTMSTNWPVLSFHCTTRYEQCTL</sequence>
<evidence type="ECO:0000313" key="2">
    <source>
        <dbReference type="Proteomes" id="UP000248405"/>
    </source>
</evidence>
<gene>
    <name evidence="1" type="ORF">BO88DRAFT_30823</name>
</gene>
<organism evidence="1 2">
    <name type="scientific">Aspergillus vadensis (strain CBS 113365 / IMI 142717 / IBT 24658)</name>
    <dbReference type="NCBI Taxonomy" id="1448311"/>
    <lineage>
        <taxon>Eukaryota</taxon>
        <taxon>Fungi</taxon>
        <taxon>Dikarya</taxon>
        <taxon>Ascomycota</taxon>
        <taxon>Pezizomycotina</taxon>
        <taxon>Eurotiomycetes</taxon>
        <taxon>Eurotiomycetidae</taxon>
        <taxon>Eurotiales</taxon>
        <taxon>Aspergillaceae</taxon>
        <taxon>Aspergillus</taxon>
        <taxon>Aspergillus subgen. Circumdati</taxon>
    </lineage>
</organism>
<proteinExistence type="predicted"/>
<name>A0A319BQR0_ASPVC</name>
<evidence type="ECO:0000313" key="1">
    <source>
        <dbReference type="EMBL" id="PYH75055.1"/>
    </source>
</evidence>
<reference evidence="1" key="1">
    <citation type="submission" date="2016-12" db="EMBL/GenBank/DDBJ databases">
        <title>The genomes of Aspergillus section Nigri reveals drivers in fungal speciation.</title>
        <authorList>
            <consortium name="DOE Joint Genome Institute"/>
            <person name="Vesth T.C."/>
            <person name="Nybo J."/>
            <person name="Theobald S."/>
            <person name="Brandl J."/>
            <person name="Frisvad J.C."/>
            <person name="Nielsen K.F."/>
            <person name="Lyhne E.K."/>
            <person name="Kogle M.E."/>
            <person name="Kuo A."/>
            <person name="Riley R."/>
            <person name="Clum A."/>
            <person name="Nolan M."/>
            <person name="Lipzen A."/>
            <person name="Salamov A."/>
            <person name="Henrissat B."/>
            <person name="Wiebenga A."/>
            <person name="De Vries R.P."/>
            <person name="Grigoriev I.V."/>
            <person name="Mortensen U.H."/>
            <person name="Andersen M.R."/>
            <person name="Baker S.E."/>
        </authorList>
    </citation>
    <scope>NUCLEOTIDE SEQUENCE [LARGE SCALE GENOMIC DNA]</scope>
    <source>
        <strain evidence="1">CBS 113365</strain>
    </source>
</reference>
<dbReference type="RefSeq" id="XP_025568849.1">
    <property type="nucleotide sequence ID" value="XM_025702441.1"/>
</dbReference>
<accession>A0A319BQR0</accession>
<dbReference type="GeneID" id="37207033"/>
<dbReference type="Proteomes" id="UP000248405">
    <property type="component" value="Unassembled WGS sequence"/>
</dbReference>
<protein>
    <submittedName>
        <fullName evidence="1">Uncharacterized protein</fullName>
    </submittedName>
</protein>
<dbReference type="AlphaFoldDB" id="A0A319BQR0"/>
<keyword evidence="2" id="KW-1185">Reference proteome</keyword>
<dbReference type="EMBL" id="KZ821614">
    <property type="protein sequence ID" value="PYH75055.1"/>
    <property type="molecule type" value="Genomic_DNA"/>
</dbReference>